<feature type="region of interest" description="Disordered" evidence="1">
    <location>
        <begin position="1"/>
        <end position="83"/>
    </location>
</feature>
<dbReference type="AlphaFoldDB" id="A0AA39JQE8"/>
<evidence type="ECO:0000313" key="2">
    <source>
        <dbReference type="EMBL" id="KAK0447010.1"/>
    </source>
</evidence>
<feature type="compositionally biased region" description="Basic and acidic residues" evidence="1">
    <location>
        <begin position="35"/>
        <end position="46"/>
    </location>
</feature>
<comment type="caution">
    <text evidence="2">The sequence shown here is derived from an EMBL/GenBank/DDBJ whole genome shotgun (WGS) entry which is preliminary data.</text>
</comment>
<sequence>MNDTTPAPDVAVDEGSADTPPESNNVSTAGLNEEPEQRNSHEKDESLPNESNGSSGGQPKPNIDPPCSGQTDDSQSDAGDLPPSDYHVVLRLLHYMQTPDDNQLWWAEKPHPLFRHFETSTTVLEGVLRMFRTNPATFSRQQIILFLAEVIHKAPLSDWVRLDAISGLWTSRDESEFDASFIIGPGGLGIVLTYLKYTYDILDRDLADCRKDASLSEVWTFYVALPTVICNLLTRFRAKHAHERHLWDPDGFRELSTLLAKYDQRLTVAKANHRMHLILKKIDLETMTPAQVQFDLTSAFHDSSNPKMMYADVVVGGEFGLHGYYKDLVVYILDVMPLSEPHHREFYQLFSKASHSLARKVVNYFKDGRHKSTKPSNNSNKNSKEEQGPRTRSKCNAKTGKWRIPTNENTDTDSSDDMTNTASLESQWYCDVEENQPDIKF</sequence>
<protein>
    <submittedName>
        <fullName evidence="2">Uncharacterized protein</fullName>
    </submittedName>
</protein>
<evidence type="ECO:0000256" key="1">
    <source>
        <dbReference type="SAM" id="MobiDB-lite"/>
    </source>
</evidence>
<name>A0AA39JQE8_ARMTA</name>
<accession>A0AA39JQE8</accession>
<feature type="compositionally biased region" description="Polar residues" evidence="1">
    <location>
        <begin position="68"/>
        <end position="77"/>
    </location>
</feature>
<feature type="compositionally biased region" description="Acidic residues" evidence="1">
    <location>
        <begin position="431"/>
        <end position="441"/>
    </location>
</feature>
<dbReference type="GeneID" id="85357771"/>
<feature type="compositionally biased region" description="Polar residues" evidence="1">
    <location>
        <begin position="21"/>
        <end position="30"/>
    </location>
</feature>
<reference evidence="2" key="1">
    <citation type="submission" date="2023-06" db="EMBL/GenBank/DDBJ databases">
        <authorList>
            <consortium name="Lawrence Berkeley National Laboratory"/>
            <person name="Ahrendt S."/>
            <person name="Sahu N."/>
            <person name="Indic B."/>
            <person name="Wong-Bajracharya J."/>
            <person name="Merenyi Z."/>
            <person name="Ke H.-M."/>
            <person name="Monk M."/>
            <person name="Kocsube S."/>
            <person name="Drula E."/>
            <person name="Lipzen A."/>
            <person name="Balint B."/>
            <person name="Henrissat B."/>
            <person name="Andreopoulos B."/>
            <person name="Martin F.M."/>
            <person name="Harder C.B."/>
            <person name="Rigling D."/>
            <person name="Ford K.L."/>
            <person name="Foster G.D."/>
            <person name="Pangilinan J."/>
            <person name="Papanicolaou A."/>
            <person name="Barry K."/>
            <person name="LaButti K."/>
            <person name="Viragh M."/>
            <person name="Koriabine M."/>
            <person name="Yan M."/>
            <person name="Riley R."/>
            <person name="Champramary S."/>
            <person name="Plett K.L."/>
            <person name="Tsai I.J."/>
            <person name="Slot J."/>
            <person name="Sipos G."/>
            <person name="Plett J."/>
            <person name="Nagy L.G."/>
            <person name="Grigoriev I.V."/>
        </authorList>
    </citation>
    <scope>NUCLEOTIDE SEQUENCE</scope>
    <source>
        <strain evidence="2">CCBAS 213</strain>
    </source>
</reference>
<evidence type="ECO:0000313" key="3">
    <source>
        <dbReference type="Proteomes" id="UP001175211"/>
    </source>
</evidence>
<organism evidence="2 3">
    <name type="scientific">Armillaria tabescens</name>
    <name type="common">Ringless honey mushroom</name>
    <name type="synonym">Agaricus tabescens</name>
    <dbReference type="NCBI Taxonomy" id="1929756"/>
    <lineage>
        <taxon>Eukaryota</taxon>
        <taxon>Fungi</taxon>
        <taxon>Dikarya</taxon>
        <taxon>Basidiomycota</taxon>
        <taxon>Agaricomycotina</taxon>
        <taxon>Agaricomycetes</taxon>
        <taxon>Agaricomycetidae</taxon>
        <taxon>Agaricales</taxon>
        <taxon>Marasmiineae</taxon>
        <taxon>Physalacriaceae</taxon>
        <taxon>Desarmillaria</taxon>
    </lineage>
</organism>
<dbReference type="RefSeq" id="XP_060326035.1">
    <property type="nucleotide sequence ID" value="XM_060474223.1"/>
</dbReference>
<dbReference type="EMBL" id="JAUEPS010000045">
    <property type="protein sequence ID" value="KAK0447010.1"/>
    <property type="molecule type" value="Genomic_DNA"/>
</dbReference>
<proteinExistence type="predicted"/>
<gene>
    <name evidence="2" type="ORF">EV420DRAFT_1569383</name>
</gene>
<dbReference type="Proteomes" id="UP001175211">
    <property type="component" value="Unassembled WGS sequence"/>
</dbReference>
<feature type="region of interest" description="Disordered" evidence="1">
    <location>
        <begin position="367"/>
        <end position="441"/>
    </location>
</feature>
<keyword evidence="3" id="KW-1185">Reference proteome</keyword>